<feature type="domain" description="Flagellar assembly protein FliH/Type III secretion system HrpE" evidence="8">
    <location>
        <begin position="146"/>
        <end position="273"/>
    </location>
</feature>
<evidence type="ECO:0000256" key="1">
    <source>
        <dbReference type="ARBA" id="ARBA00003041"/>
    </source>
</evidence>
<dbReference type="AlphaFoldDB" id="A0AAE2ZVU7"/>
<proteinExistence type="inferred from homology"/>
<evidence type="ECO:0000313" key="10">
    <source>
        <dbReference type="Proteomes" id="UP001197795"/>
    </source>
</evidence>
<keyword evidence="6" id="KW-1006">Bacterial flagellum protein export</keyword>
<dbReference type="GO" id="GO:0044781">
    <property type="term" value="P:bacterial-type flagellum organization"/>
    <property type="evidence" value="ECO:0007669"/>
    <property type="project" value="UniProtKB-KW"/>
</dbReference>
<feature type="region of interest" description="Disordered" evidence="7">
    <location>
        <begin position="119"/>
        <end position="141"/>
    </location>
</feature>
<reference evidence="9 10" key="1">
    <citation type="submission" date="2021-10" db="EMBL/GenBank/DDBJ databases">
        <title>Anaerobic single-cell dispensing facilitates the cultivation of human gut bacteria.</title>
        <authorList>
            <person name="Afrizal A."/>
        </authorList>
    </citation>
    <scope>NUCLEOTIDE SEQUENCE [LARGE SCALE GENOMIC DNA]</scope>
    <source>
        <strain evidence="9 10">CLA-AA-H273</strain>
    </source>
</reference>
<dbReference type="Proteomes" id="UP001197795">
    <property type="component" value="Unassembled WGS sequence"/>
</dbReference>
<dbReference type="CDD" id="cd06503">
    <property type="entry name" value="ATP-synt_Fo_b"/>
    <property type="match status" value="1"/>
</dbReference>
<dbReference type="RefSeq" id="WP_118537288.1">
    <property type="nucleotide sequence ID" value="NZ_JAJEPV010000004.1"/>
</dbReference>
<dbReference type="PANTHER" id="PTHR34982">
    <property type="entry name" value="YOP PROTEINS TRANSLOCATION PROTEIN L"/>
    <property type="match status" value="1"/>
</dbReference>
<dbReference type="InterPro" id="IPR018035">
    <property type="entry name" value="Flagellar_FliH/T3SS_HrpE"/>
</dbReference>
<evidence type="ECO:0000259" key="8">
    <source>
        <dbReference type="Pfam" id="PF02108"/>
    </source>
</evidence>
<dbReference type="InterPro" id="IPR051472">
    <property type="entry name" value="T3SS_Stator/FliH"/>
</dbReference>
<organism evidence="9 10">
    <name type="scientific">Waltera acetigignens</name>
    <dbReference type="NCBI Taxonomy" id="2981769"/>
    <lineage>
        <taxon>Bacteria</taxon>
        <taxon>Bacillati</taxon>
        <taxon>Bacillota</taxon>
        <taxon>Clostridia</taxon>
        <taxon>Lachnospirales</taxon>
        <taxon>Lachnospiraceae</taxon>
        <taxon>Waltera</taxon>
    </lineage>
</organism>
<evidence type="ECO:0000256" key="2">
    <source>
        <dbReference type="ARBA" id="ARBA00006602"/>
    </source>
</evidence>
<comment type="caution">
    <text evidence="9">The sequence shown here is derived from an EMBL/GenBank/DDBJ whole genome shotgun (WGS) entry which is preliminary data.</text>
</comment>
<keyword evidence="10" id="KW-1185">Reference proteome</keyword>
<evidence type="ECO:0000256" key="6">
    <source>
        <dbReference type="ARBA" id="ARBA00023225"/>
    </source>
</evidence>
<dbReference type="PANTHER" id="PTHR34982:SF1">
    <property type="entry name" value="FLAGELLAR ASSEMBLY PROTEIN FLIH"/>
    <property type="match status" value="1"/>
</dbReference>
<evidence type="ECO:0000256" key="5">
    <source>
        <dbReference type="ARBA" id="ARBA00022927"/>
    </source>
</evidence>
<keyword evidence="4" id="KW-1005">Bacterial flagellum biogenesis</keyword>
<dbReference type="EMBL" id="JAJEPV010000004">
    <property type="protein sequence ID" value="MCC2118437.1"/>
    <property type="molecule type" value="Genomic_DNA"/>
</dbReference>
<name>A0AAE2ZVU7_9FIRM</name>
<comment type="similarity">
    <text evidence="2">Belongs to the FliH family.</text>
</comment>
<evidence type="ECO:0000256" key="3">
    <source>
        <dbReference type="ARBA" id="ARBA00022448"/>
    </source>
</evidence>
<dbReference type="GO" id="GO:0015031">
    <property type="term" value="P:protein transport"/>
    <property type="evidence" value="ECO:0007669"/>
    <property type="project" value="UniProtKB-KW"/>
</dbReference>
<evidence type="ECO:0000256" key="4">
    <source>
        <dbReference type="ARBA" id="ARBA00022795"/>
    </source>
</evidence>
<keyword evidence="5" id="KW-0653">Protein transport</keyword>
<dbReference type="Pfam" id="PF02108">
    <property type="entry name" value="FliH"/>
    <property type="match status" value="1"/>
</dbReference>
<keyword evidence="3" id="KW-0813">Transport</keyword>
<dbReference type="GO" id="GO:0005829">
    <property type="term" value="C:cytosol"/>
    <property type="evidence" value="ECO:0007669"/>
    <property type="project" value="TreeGrafter"/>
</dbReference>
<protein>
    <recommendedName>
        <fullName evidence="8">Flagellar assembly protein FliH/Type III secretion system HrpE domain-containing protein</fullName>
    </recommendedName>
</protein>
<evidence type="ECO:0000256" key="7">
    <source>
        <dbReference type="SAM" id="MobiDB-lite"/>
    </source>
</evidence>
<accession>A0AAE2ZVU7</accession>
<gene>
    <name evidence="9" type="ORF">LKD75_02325</name>
</gene>
<sequence length="285" mass="31561">MSSNLLKRGFTQLVEEDARVINTNDLVAKRIRELAAKMQQDEGTGFISGLAADKVEALVTDTGDGEENPQTSGNVIKAGEDLQKLKEEAEAEAQKIIEDAKAKAESILADARAQAEAQKADALEQARRQGQQEAKAEAERAEAQRAAEYQKKAAGLDAEYQKRMDELEPQFVDTITGIYEHIFDVDLHSYREVLCYLISATMRKTEDNRSFLVHVSKEDYPYVSMQKKQIMAGATAPNSTVEIVEDMTLGKGECMIETESGIFDCGLGTQLSELRQKLKLLSYEG</sequence>
<comment type="function">
    <text evidence="1">Needed for flagellar regrowth and assembly.</text>
</comment>
<evidence type="ECO:0000313" key="9">
    <source>
        <dbReference type="EMBL" id="MCC2118437.1"/>
    </source>
</evidence>